<feature type="region of interest" description="Disordered" evidence="1">
    <location>
        <begin position="70"/>
        <end position="114"/>
    </location>
</feature>
<dbReference type="Proteomes" id="UP000196640">
    <property type="component" value="Unassembled WGS sequence"/>
</dbReference>
<dbReference type="AlphaFoldDB" id="A0A212AMX1"/>
<evidence type="ECO:0000313" key="2">
    <source>
        <dbReference type="EMBL" id="OWJ71136.1"/>
    </source>
</evidence>
<evidence type="ECO:0000313" key="4">
    <source>
        <dbReference type="Proteomes" id="UP000196640"/>
    </source>
</evidence>
<feature type="compositionally biased region" description="Basic and acidic residues" evidence="1">
    <location>
        <begin position="91"/>
        <end position="105"/>
    </location>
</feature>
<keyword evidence="5" id="KW-1185">Reference proteome</keyword>
<dbReference type="Proteomes" id="UP000214673">
    <property type="component" value="Unassembled WGS sequence"/>
</dbReference>
<accession>A0A212AMX1</accession>
<dbReference type="EMBL" id="NIPX01000023">
    <property type="protein sequence ID" value="OWJ82837.1"/>
    <property type="molecule type" value="Genomic_DNA"/>
</dbReference>
<evidence type="ECO:0000313" key="3">
    <source>
        <dbReference type="EMBL" id="OWJ82837.1"/>
    </source>
</evidence>
<name>A0A212AMX1_9RHOB</name>
<dbReference type="STRING" id="366616.CG51_02150"/>
<dbReference type="EMBL" id="NIPV01000117">
    <property type="protein sequence ID" value="OWJ71136.1"/>
    <property type="molecule type" value="Genomic_DNA"/>
</dbReference>
<protein>
    <submittedName>
        <fullName evidence="3">Uncharacterized protein</fullName>
    </submittedName>
</protein>
<comment type="caution">
    <text evidence="3">The sequence shown here is derived from an EMBL/GenBank/DDBJ whole genome shotgun (WGS) entry which is preliminary data.</text>
</comment>
<gene>
    <name evidence="3" type="ORF">CDV52_12595</name>
    <name evidence="2" type="ORF">CDV53_19760</name>
</gene>
<organism evidence="3 4">
    <name type="scientific">Haematobacter missouriensis</name>
    <dbReference type="NCBI Taxonomy" id="366616"/>
    <lineage>
        <taxon>Bacteria</taxon>
        <taxon>Pseudomonadati</taxon>
        <taxon>Pseudomonadota</taxon>
        <taxon>Alphaproteobacteria</taxon>
        <taxon>Rhodobacterales</taxon>
        <taxon>Paracoccaceae</taxon>
        <taxon>Haematobacter</taxon>
    </lineage>
</organism>
<reference evidence="4 5" key="1">
    <citation type="submission" date="2016-11" db="EMBL/GenBank/DDBJ databases">
        <title>Comparison of Traditional DNA-DNA Hybridization with In Silico Genomic Analysis.</title>
        <authorList>
            <person name="Nicholson A.C."/>
            <person name="Sammons S."/>
            <person name="Humrighouse B.W."/>
            <person name="Graziano J."/>
            <person name="Lasker B."/>
            <person name="Whitney A.M."/>
            <person name="Mcquiston J.R."/>
        </authorList>
    </citation>
    <scope>NUCLEOTIDE SEQUENCE [LARGE SCALE GENOMIC DNA]</scope>
    <source>
        <strain evidence="2 5">H1892</strain>
        <strain evidence="3 4">H2381</strain>
    </source>
</reference>
<evidence type="ECO:0000256" key="1">
    <source>
        <dbReference type="SAM" id="MobiDB-lite"/>
    </source>
</evidence>
<feature type="compositionally biased region" description="Basic residues" evidence="1">
    <location>
        <begin position="80"/>
        <end position="90"/>
    </location>
</feature>
<proteinExistence type="predicted"/>
<sequence>MTDLMHEFPIAAVDPLCPLEPLFSEAEKLLLVSGRSSAENRKRLNDPQRGIAAARPTMSVCPNGFRAAGESKLAPDARGPRVRCRRPGRCHRADGSCEPSPEHAGGDPLRASGG</sequence>
<evidence type="ECO:0000313" key="5">
    <source>
        <dbReference type="Proteomes" id="UP000214673"/>
    </source>
</evidence>